<name>A0A1G2KZB3_9BACT</name>
<protein>
    <recommendedName>
        <fullName evidence="2">DUF5652 domain-containing protein</fullName>
    </recommendedName>
</protein>
<feature type="transmembrane region" description="Helical" evidence="1">
    <location>
        <begin position="7"/>
        <end position="25"/>
    </location>
</feature>
<keyword evidence="1" id="KW-0812">Transmembrane</keyword>
<feature type="domain" description="DUF5652" evidence="2">
    <location>
        <begin position="6"/>
        <end position="62"/>
    </location>
</feature>
<feature type="transmembrane region" description="Helical" evidence="1">
    <location>
        <begin position="37"/>
        <end position="58"/>
    </location>
</feature>
<reference evidence="3 4" key="1">
    <citation type="journal article" date="2016" name="Nat. Commun.">
        <title>Thousands of microbial genomes shed light on interconnected biogeochemical processes in an aquifer system.</title>
        <authorList>
            <person name="Anantharaman K."/>
            <person name="Brown C.T."/>
            <person name="Hug L.A."/>
            <person name="Sharon I."/>
            <person name="Castelle C.J."/>
            <person name="Probst A.J."/>
            <person name="Thomas B.C."/>
            <person name="Singh A."/>
            <person name="Wilkins M.J."/>
            <person name="Karaoz U."/>
            <person name="Brodie E.L."/>
            <person name="Williams K.H."/>
            <person name="Hubbard S.S."/>
            <person name="Banfield J.F."/>
        </authorList>
    </citation>
    <scope>NUCLEOTIDE SEQUENCE [LARGE SCALE GENOMIC DNA]</scope>
</reference>
<dbReference type="Proteomes" id="UP000177982">
    <property type="component" value="Unassembled WGS sequence"/>
</dbReference>
<dbReference type="Pfam" id="PF18893">
    <property type="entry name" value="DUF5652"/>
    <property type="match status" value="1"/>
</dbReference>
<accession>A0A1G2KZB3</accession>
<keyword evidence="1" id="KW-1133">Transmembrane helix</keyword>
<dbReference type="AlphaFoldDB" id="A0A1G2KZB3"/>
<organism evidence="3 4">
    <name type="scientific">Candidatus Sungbacteria bacterium RIFCSPLOWO2_01_FULL_47_10</name>
    <dbReference type="NCBI Taxonomy" id="1802276"/>
    <lineage>
        <taxon>Bacteria</taxon>
        <taxon>Candidatus Sungiibacteriota</taxon>
    </lineage>
</organism>
<evidence type="ECO:0000256" key="1">
    <source>
        <dbReference type="SAM" id="Phobius"/>
    </source>
</evidence>
<evidence type="ECO:0000313" key="3">
    <source>
        <dbReference type="EMBL" id="OHA04783.1"/>
    </source>
</evidence>
<keyword evidence="1" id="KW-0472">Membrane</keyword>
<evidence type="ECO:0000313" key="4">
    <source>
        <dbReference type="Proteomes" id="UP000177982"/>
    </source>
</evidence>
<proteinExistence type="predicted"/>
<gene>
    <name evidence="3" type="ORF">A2934_02515</name>
</gene>
<sequence length="71" mass="8613">MEQFILQNFWIIILLVVWPIPWKGWALWKAARLNDKWWFMALLVIQTLAVMDILYIYIFSKRGTLISRTKT</sequence>
<dbReference type="EMBL" id="MHQO01000068">
    <property type="protein sequence ID" value="OHA04783.1"/>
    <property type="molecule type" value="Genomic_DNA"/>
</dbReference>
<dbReference type="InterPro" id="IPR043712">
    <property type="entry name" value="DUF5652"/>
</dbReference>
<comment type="caution">
    <text evidence="3">The sequence shown here is derived from an EMBL/GenBank/DDBJ whole genome shotgun (WGS) entry which is preliminary data.</text>
</comment>
<evidence type="ECO:0000259" key="2">
    <source>
        <dbReference type="Pfam" id="PF18893"/>
    </source>
</evidence>